<dbReference type="PANTHER" id="PTHR33908:SF11">
    <property type="entry name" value="MEMBRANE PROTEIN"/>
    <property type="match status" value="1"/>
</dbReference>
<dbReference type="Proteomes" id="UP000236173">
    <property type="component" value="Unassembled WGS sequence"/>
</dbReference>
<dbReference type="Pfam" id="PF13231">
    <property type="entry name" value="PMT_2"/>
    <property type="match status" value="1"/>
</dbReference>
<dbReference type="PANTHER" id="PTHR33908">
    <property type="entry name" value="MANNOSYLTRANSFERASE YKCB-RELATED"/>
    <property type="match status" value="1"/>
</dbReference>
<feature type="transmembrane region" description="Helical" evidence="8">
    <location>
        <begin position="443"/>
        <end position="466"/>
    </location>
</feature>
<dbReference type="AlphaFoldDB" id="A0A2H5XE16"/>
<evidence type="ECO:0000256" key="5">
    <source>
        <dbReference type="ARBA" id="ARBA00022692"/>
    </source>
</evidence>
<feature type="transmembrane region" description="Helical" evidence="8">
    <location>
        <begin position="315"/>
        <end position="332"/>
    </location>
</feature>
<feature type="transmembrane region" description="Helical" evidence="8">
    <location>
        <begin position="114"/>
        <end position="136"/>
    </location>
</feature>
<proteinExistence type="predicted"/>
<feature type="domain" description="Glycosyltransferase RgtA/B/C/D-like" evidence="9">
    <location>
        <begin position="220"/>
        <end position="330"/>
    </location>
</feature>
<evidence type="ECO:0000313" key="11">
    <source>
        <dbReference type="Proteomes" id="UP000236173"/>
    </source>
</evidence>
<evidence type="ECO:0000256" key="4">
    <source>
        <dbReference type="ARBA" id="ARBA00022679"/>
    </source>
</evidence>
<evidence type="ECO:0000259" key="9">
    <source>
        <dbReference type="Pfam" id="PF13231"/>
    </source>
</evidence>
<feature type="transmembrane region" description="Helical" evidence="8">
    <location>
        <begin position="43"/>
        <end position="65"/>
    </location>
</feature>
<feature type="transmembrane region" description="Helical" evidence="8">
    <location>
        <begin position="12"/>
        <end position="31"/>
    </location>
</feature>
<keyword evidence="2" id="KW-1003">Cell membrane</keyword>
<keyword evidence="4" id="KW-0808">Transferase</keyword>
<reference evidence="11" key="1">
    <citation type="submission" date="2017-09" db="EMBL/GenBank/DDBJ databases">
        <title>Metaegenomics of thermophilic ammonia-oxidizing enrichment culture.</title>
        <authorList>
            <person name="Kato S."/>
            <person name="Suzuki K."/>
        </authorList>
    </citation>
    <scope>NUCLEOTIDE SEQUENCE [LARGE SCALE GENOMIC DNA]</scope>
</reference>
<feature type="transmembrane region" description="Helical" evidence="8">
    <location>
        <begin position="270"/>
        <end position="303"/>
    </location>
</feature>
<comment type="subcellular location">
    <subcellularLocation>
        <location evidence="1">Cell membrane</location>
        <topology evidence="1">Multi-pass membrane protein</topology>
    </subcellularLocation>
</comment>
<evidence type="ECO:0000256" key="1">
    <source>
        <dbReference type="ARBA" id="ARBA00004651"/>
    </source>
</evidence>
<dbReference type="GO" id="GO:0009103">
    <property type="term" value="P:lipopolysaccharide biosynthetic process"/>
    <property type="evidence" value="ECO:0007669"/>
    <property type="project" value="UniProtKB-ARBA"/>
</dbReference>
<protein>
    <recommendedName>
        <fullName evidence="9">Glycosyltransferase RgtA/B/C/D-like domain-containing protein</fullName>
    </recommendedName>
</protein>
<evidence type="ECO:0000256" key="8">
    <source>
        <dbReference type="SAM" id="Phobius"/>
    </source>
</evidence>
<dbReference type="InterPro" id="IPR050297">
    <property type="entry name" value="LipidA_mod_glycosyltrf_83"/>
</dbReference>
<dbReference type="InterPro" id="IPR038731">
    <property type="entry name" value="RgtA/B/C-like"/>
</dbReference>
<name>A0A2H5XE16_9BACT</name>
<evidence type="ECO:0000256" key="3">
    <source>
        <dbReference type="ARBA" id="ARBA00022676"/>
    </source>
</evidence>
<dbReference type="GO" id="GO:0016763">
    <property type="term" value="F:pentosyltransferase activity"/>
    <property type="evidence" value="ECO:0007669"/>
    <property type="project" value="TreeGrafter"/>
</dbReference>
<evidence type="ECO:0000256" key="6">
    <source>
        <dbReference type="ARBA" id="ARBA00022989"/>
    </source>
</evidence>
<accession>A0A2H5XE16</accession>
<feature type="transmembrane region" description="Helical" evidence="8">
    <location>
        <begin position="506"/>
        <end position="527"/>
    </location>
</feature>
<keyword evidence="6 8" id="KW-1133">Transmembrane helix</keyword>
<keyword evidence="5 8" id="KW-0812">Transmembrane</keyword>
<feature type="transmembrane region" description="Helical" evidence="8">
    <location>
        <begin position="195"/>
        <end position="213"/>
    </location>
</feature>
<keyword evidence="3" id="KW-0328">Glycosyltransferase</keyword>
<dbReference type="EMBL" id="BEHT01000027">
    <property type="protein sequence ID" value="GBC99414.1"/>
    <property type="molecule type" value="Genomic_DNA"/>
</dbReference>
<feature type="transmembrane region" description="Helical" evidence="8">
    <location>
        <begin position="219"/>
        <end position="236"/>
    </location>
</feature>
<evidence type="ECO:0000313" key="10">
    <source>
        <dbReference type="EMBL" id="GBC99414.1"/>
    </source>
</evidence>
<sequence>MLVTLLQRGVDLVLFGGCVLAALSVGAASVRRLAPFGISRLEAVTLALGAGIVVIAYGVLVIGLLGWLHRAVLIGWLAVCYAVGLRDALQELGRRRFPYPFAERWRDLHWTERVLAVLTVVLNLLALLLCFVPPWAGEWDSLSYHLAVPKLYWLDGRVHYLPFTHHAQFPMTPQMLYLLGLGLTELKSAAVAKSFHWLCFVLCQLALLSWGAGLPHRSLRMGLFAAVAFATMPLAFTEATTAYVDVALTAFVLLHLLGLTRFLQQPDGRWLLWSGLFAGAAAGTKYTGLLCVAVVVAAPAVLWLMRRPLAGQWRAVLAATLLAFGVAAPWYIKNWLWTGNPVFPFAYGLFGGRQWSAEMAQAYTLSNREFGGGRDIGALLALPFNLTLNEIRFGRCAGQWLGNCFQKGTCPKRWKCGKFDNVDTPPLSVGILPLAISPTAVLLVPWATVSFSVGVGLPVAVAVAWLAWGFAEAQYLRYLLPVLAVGCLVVGVTVAAWVRINAVMATLVRSVVAAGVVYASLVIMWYAKPLLPVAVGVEEPESFLRATTPVYRVAEFVNRALPHDAVIATYGEPLGYYFERRYFWADDGHNRLVPYARLKRVDDLIVAWRRLGVTHIIVNWRYVPAESVIARWIADGKRRGLLETLWRDDAALPSTEVLAVVRRRGL</sequence>
<evidence type="ECO:0000256" key="2">
    <source>
        <dbReference type="ARBA" id="ARBA00022475"/>
    </source>
</evidence>
<gene>
    <name evidence="10" type="ORF">HRbin17_01938</name>
</gene>
<evidence type="ECO:0000256" key="7">
    <source>
        <dbReference type="ARBA" id="ARBA00023136"/>
    </source>
</evidence>
<comment type="caution">
    <text evidence="10">The sequence shown here is derived from an EMBL/GenBank/DDBJ whole genome shotgun (WGS) entry which is preliminary data.</text>
</comment>
<organism evidence="10 11">
    <name type="scientific">Candidatus Fervidibacter japonicus</name>
    <dbReference type="NCBI Taxonomy" id="2035412"/>
    <lineage>
        <taxon>Bacteria</taxon>
        <taxon>Candidatus Fervidibacterota</taxon>
        <taxon>Candidatus Fervidibacter</taxon>
    </lineage>
</organism>
<dbReference type="GO" id="GO:0005886">
    <property type="term" value="C:plasma membrane"/>
    <property type="evidence" value="ECO:0007669"/>
    <property type="project" value="UniProtKB-SubCell"/>
</dbReference>
<feature type="transmembrane region" description="Helical" evidence="8">
    <location>
        <begin position="478"/>
        <end position="500"/>
    </location>
</feature>
<keyword evidence="7 8" id="KW-0472">Membrane</keyword>